<name>F4PMZ2_CACFS</name>
<dbReference type="GO" id="GO:0043022">
    <property type="term" value="F:ribosome binding"/>
    <property type="evidence" value="ECO:0007669"/>
    <property type="project" value="TreeGrafter"/>
</dbReference>
<sequence>MHAEPLGLPLAEALENKVISPNMDLPQLVEKFAEFGWSEKEVGNIWAFGPDATNNNILVNATTSVQYVNELKDYIVSSFQMAYDVTTMADAIHRGAGQIIHTSLRCMYASELSAQPRLVEPCYLADITCPEQSLGGVQSALSRRRGTIIEEKTTISGFFNFKAYLPVKESFGFSLFLSDATRGLASIQLSFDHWESIDSDPLDLSSSSGEIVRSIRIYKRLKGGIPTAAEYQDKL</sequence>
<keyword evidence="6" id="KW-1185">Reference proteome</keyword>
<dbReference type="Gene3D" id="3.30.230.10">
    <property type="match status" value="1"/>
</dbReference>
<reference evidence="6" key="1">
    <citation type="journal article" date="2011" name="Genome Res.">
        <title>Phylogeny-wide analysis of social amoeba genomes highlights ancient origins for complex intercellular communication.</title>
        <authorList>
            <person name="Heidel A.J."/>
            <person name="Lawal H.M."/>
            <person name="Felder M."/>
            <person name="Schilde C."/>
            <person name="Helps N.R."/>
            <person name="Tunggal B."/>
            <person name="Rivero F."/>
            <person name="John U."/>
            <person name="Schleicher M."/>
            <person name="Eichinger L."/>
            <person name="Platzer M."/>
            <person name="Noegel A.A."/>
            <person name="Schaap P."/>
            <person name="Gloeckner G."/>
        </authorList>
    </citation>
    <scope>NUCLEOTIDE SEQUENCE [LARGE SCALE GENOMIC DNA]</scope>
    <source>
        <strain evidence="6">SH3</strain>
    </source>
</reference>
<dbReference type="GO" id="GO:0003924">
    <property type="term" value="F:GTPase activity"/>
    <property type="evidence" value="ECO:0007669"/>
    <property type="project" value="TreeGrafter"/>
</dbReference>
<dbReference type="GO" id="GO:0003746">
    <property type="term" value="F:translation elongation factor activity"/>
    <property type="evidence" value="ECO:0007669"/>
    <property type="project" value="UniProtKB-KW"/>
</dbReference>
<dbReference type="InterPro" id="IPR000640">
    <property type="entry name" value="EFG_V-like"/>
</dbReference>
<dbReference type="CDD" id="cd04096">
    <property type="entry name" value="eEF2_snRNP_like_C"/>
    <property type="match status" value="1"/>
</dbReference>
<dbReference type="PANTHER" id="PTHR42908">
    <property type="entry name" value="TRANSLATION ELONGATION FACTOR-RELATED"/>
    <property type="match status" value="1"/>
</dbReference>
<organism evidence="5 6">
    <name type="scientific">Cavenderia fasciculata</name>
    <name type="common">Slime mold</name>
    <name type="synonym">Dictyostelium fasciculatum</name>
    <dbReference type="NCBI Taxonomy" id="261658"/>
    <lineage>
        <taxon>Eukaryota</taxon>
        <taxon>Amoebozoa</taxon>
        <taxon>Evosea</taxon>
        <taxon>Eumycetozoa</taxon>
        <taxon>Dictyostelia</taxon>
        <taxon>Acytosteliales</taxon>
        <taxon>Cavenderiaceae</taxon>
        <taxon>Cavenderia</taxon>
    </lineage>
</organism>
<keyword evidence="2" id="KW-0251">Elongation factor</keyword>
<evidence type="ECO:0000259" key="4">
    <source>
        <dbReference type="SMART" id="SM00838"/>
    </source>
</evidence>
<evidence type="ECO:0000313" key="6">
    <source>
        <dbReference type="Proteomes" id="UP000007797"/>
    </source>
</evidence>
<gene>
    <name evidence="5" type="ORF">DFA_05015</name>
</gene>
<dbReference type="GeneID" id="14875081"/>
<accession>F4PMZ2</accession>
<dbReference type="InterPro" id="IPR020568">
    <property type="entry name" value="Ribosomal_Su5_D2-typ_SF"/>
</dbReference>
<dbReference type="OrthoDB" id="364892at2759"/>
<protein>
    <recommendedName>
        <fullName evidence="4">Elongation factor EFG domain-containing protein</fullName>
    </recommendedName>
</protein>
<dbReference type="OMA" id="PCYLADI"/>
<dbReference type="SUPFAM" id="SSF54980">
    <property type="entry name" value="EF-G C-terminal domain-like"/>
    <property type="match status" value="1"/>
</dbReference>
<dbReference type="InterPro" id="IPR035647">
    <property type="entry name" value="EFG_III/V"/>
</dbReference>
<keyword evidence="3" id="KW-0648">Protein biosynthesis</keyword>
<proteinExistence type="predicted"/>
<dbReference type="InterPro" id="IPR014721">
    <property type="entry name" value="Ribsml_uS5_D2-typ_fold_subgr"/>
</dbReference>
<dbReference type="STRING" id="1054147.F4PMZ2"/>
<dbReference type="EMBL" id="GL883008">
    <property type="protein sequence ID" value="EGG22885.1"/>
    <property type="molecule type" value="Genomic_DNA"/>
</dbReference>
<dbReference type="SUPFAM" id="SSF54211">
    <property type="entry name" value="Ribosomal protein S5 domain 2-like"/>
    <property type="match status" value="1"/>
</dbReference>
<dbReference type="GO" id="GO:0005829">
    <property type="term" value="C:cytosol"/>
    <property type="evidence" value="ECO:0007669"/>
    <property type="project" value="TreeGrafter"/>
</dbReference>
<dbReference type="GO" id="GO:1990904">
    <property type="term" value="C:ribonucleoprotein complex"/>
    <property type="evidence" value="ECO:0007669"/>
    <property type="project" value="TreeGrafter"/>
</dbReference>
<evidence type="ECO:0000256" key="2">
    <source>
        <dbReference type="ARBA" id="ARBA00022768"/>
    </source>
</evidence>
<dbReference type="Pfam" id="PF00679">
    <property type="entry name" value="EFG_C"/>
    <property type="match status" value="1"/>
</dbReference>
<evidence type="ECO:0000256" key="3">
    <source>
        <dbReference type="ARBA" id="ARBA00022917"/>
    </source>
</evidence>
<dbReference type="CDD" id="cd01681">
    <property type="entry name" value="aeEF2_snRNP_like_IV"/>
    <property type="match status" value="1"/>
</dbReference>
<evidence type="ECO:0000256" key="1">
    <source>
        <dbReference type="ARBA" id="ARBA00022490"/>
    </source>
</evidence>
<dbReference type="Proteomes" id="UP000007797">
    <property type="component" value="Unassembled WGS sequence"/>
</dbReference>
<feature type="domain" description="Elongation factor EFG" evidence="4">
    <location>
        <begin position="117"/>
        <end position="205"/>
    </location>
</feature>
<evidence type="ECO:0000313" key="5">
    <source>
        <dbReference type="EMBL" id="EGG22885.1"/>
    </source>
</evidence>
<keyword evidence="1" id="KW-0963">Cytoplasm</keyword>
<dbReference type="RefSeq" id="XP_004360736.1">
    <property type="nucleotide sequence ID" value="XM_004360679.1"/>
</dbReference>
<dbReference type="KEGG" id="dfa:DFA_05015"/>
<dbReference type="AlphaFoldDB" id="F4PMZ2"/>
<dbReference type="PANTHER" id="PTHR42908:SF10">
    <property type="entry name" value="EUKARYOTIC TRANSLATION ELONGATION FACTOR 2"/>
    <property type="match status" value="1"/>
</dbReference>
<dbReference type="SMART" id="SM00838">
    <property type="entry name" value="EFG_C"/>
    <property type="match status" value="1"/>
</dbReference>
<dbReference type="Gene3D" id="3.30.70.240">
    <property type="match status" value="1"/>
</dbReference>